<evidence type="ECO:0000313" key="3">
    <source>
        <dbReference type="Proteomes" id="UP000527355"/>
    </source>
</evidence>
<feature type="region of interest" description="Disordered" evidence="1">
    <location>
        <begin position="128"/>
        <end position="181"/>
    </location>
</feature>
<name>A0A7J7ZWY4_MYOMY</name>
<organism evidence="2 3">
    <name type="scientific">Myotis myotis</name>
    <name type="common">Greater mouse-eared bat</name>
    <name type="synonym">Vespertilio myotis</name>
    <dbReference type="NCBI Taxonomy" id="51298"/>
    <lineage>
        <taxon>Eukaryota</taxon>
        <taxon>Metazoa</taxon>
        <taxon>Chordata</taxon>
        <taxon>Craniata</taxon>
        <taxon>Vertebrata</taxon>
        <taxon>Euteleostomi</taxon>
        <taxon>Mammalia</taxon>
        <taxon>Eutheria</taxon>
        <taxon>Laurasiatheria</taxon>
        <taxon>Chiroptera</taxon>
        <taxon>Yangochiroptera</taxon>
        <taxon>Vespertilionidae</taxon>
        <taxon>Myotis</taxon>
    </lineage>
</organism>
<sequence length="383" mass="40463">MKALSFHMGSPLRPQLPQGPLPPPTPPPPAAALAPRGATRSGRDAGFPPPTPPWAHSPAPSQVGMPADLSSRKGWSPPGTSPLGSPCAEGRARWSGPRGDSSGTGCRGLAARPAGWTVSREVGSRMGVRWGTDHLPPTGPFPPLGAAPLAPSAGPAPGSRPPQLTFKDRTQGVPSGAGAAGGKAVPALLRAEASQRPHPSWFWMGSPTPRGLGCSRPALPRNGGHVAHFQQSCSSRGRTLSQGDGQPPGRRDFSAAPAFWVLAGPSLRRAHASRAFQELFLFVLTFIEETEIHRGLNCPRLSPEGAGSWERGRDPLTTPSHQWSARGPPSGLEWPPRRTAPATARGSLRRGSNKRNRFPTLSCPVQEPCRICLQILSFSLRRP</sequence>
<dbReference type="Proteomes" id="UP000527355">
    <property type="component" value="Unassembled WGS sequence"/>
</dbReference>
<protein>
    <submittedName>
        <fullName evidence="2">Uncharacterized protein</fullName>
    </submittedName>
</protein>
<feature type="region of interest" description="Disordered" evidence="1">
    <location>
        <begin position="1"/>
        <end position="110"/>
    </location>
</feature>
<feature type="compositionally biased region" description="Low complexity" evidence="1">
    <location>
        <begin position="172"/>
        <end position="181"/>
    </location>
</feature>
<reference evidence="2 3" key="1">
    <citation type="journal article" date="2020" name="Nature">
        <title>Six reference-quality genomes reveal evolution of bat adaptations.</title>
        <authorList>
            <person name="Jebb D."/>
            <person name="Huang Z."/>
            <person name="Pippel M."/>
            <person name="Hughes G.M."/>
            <person name="Lavrichenko K."/>
            <person name="Devanna P."/>
            <person name="Winkler S."/>
            <person name="Jermiin L.S."/>
            <person name="Skirmuntt E.C."/>
            <person name="Katzourakis A."/>
            <person name="Burkitt-Gray L."/>
            <person name="Ray D.A."/>
            <person name="Sullivan K.A.M."/>
            <person name="Roscito J.G."/>
            <person name="Kirilenko B.M."/>
            <person name="Davalos L.M."/>
            <person name="Corthals A.P."/>
            <person name="Power M.L."/>
            <person name="Jones G."/>
            <person name="Ransome R.D."/>
            <person name="Dechmann D.K.N."/>
            <person name="Locatelli A.G."/>
            <person name="Puechmaille S.J."/>
            <person name="Fedrigo O."/>
            <person name="Jarvis E.D."/>
            <person name="Hiller M."/>
            <person name="Vernes S.C."/>
            <person name="Myers E.W."/>
            <person name="Teeling E.C."/>
        </authorList>
    </citation>
    <scope>NUCLEOTIDE SEQUENCE [LARGE SCALE GENOMIC DNA]</scope>
    <source>
        <strain evidence="2">MMyoMyo1</strain>
        <tissue evidence="2">Flight muscle</tissue>
    </source>
</reference>
<dbReference type="EMBL" id="JABWUV010000002">
    <property type="protein sequence ID" value="KAF6378631.1"/>
    <property type="molecule type" value="Genomic_DNA"/>
</dbReference>
<dbReference type="VEuPathDB" id="HostDB:LOC118677430"/>
<feature type="compositionally biased region" description="Polar residues" evidence="1">
    <location>
        <begin position="229"/>
        <end position="244"/>
    </location>
</feature>
<keyword evidence="3" id="KW-1185">Reference proteome</keyword>
<feature type="compositionally biased region" description="Low complexity" evidence="1">
    <location>
        <begin position="146"/>
        <end position="157"/>
    </location>
</feature>
<feature type="region of interest" description="Disordered" evidence="1">
    <location>
        <begin position="305"/>
        <end position="353"/>
    </location>
</feature>
<comment type="caution">
    <text evidence="2">The sequence shown here is derived from an EMBL/GenBank/DDBJ whole genome shotgun (WGS) entry which is preliminary data.</text>
</comment>
<proteinExistence type="predicted"/>
<evidence type="ECO:0000256" key="1">
    <source>
        <dbReference type="SAM" id="MobiDB-lite"/>
    </source>
</evidence>
<feature type="region of interest" description="Disordered" evidence="1">
    <location>
        <begin position="225"/>
        <end position="252"/>
    </location>
</feature>
<evidence type="ECO:0000313" key="2">
    <source>
        <dbReference type="EMBL" id="KAF6378631.1"/>
    </source>
</evidence>
<feature type="compositionally biased region" description="Pro residues" evidence="1">
    <location>
        <begin position="17"/>
        <end position="30"/>
    </location>
</feature>
<dbReference type="AlphaFoldDB" id="A0A7J7ZWY4"/>
<accession>A0A7J7ZWY4</accession>
<gene>
    <name evidence="2" type="ORF">mMyoMyo1_009563</name>
</gene>